<proteinExistence type="predicted"/>
<gene>
    <name evidence="2" type="ORF">E3T53_03465</name>
</gene>
<dbReference type="Proteomes" id="UP000298218">
    <property type="component" value="Unassembled WGS sequence"/>
</dbReference>
<keyword evidence="3" id="KW-1185">Reference proteome</keyword>
<dbReference type="AlphaFoldDB" id="A0A4Y8KQ73"/>
<sequence>MAQLRQSAFFEGPRPRFGEAQRGLAMPHGVAGKSKEIKALDDPPIRRRFGDSSRFRSDVDAAPRIKGHPEHGFFVGINPQMMPFLDMIDLRFPGLEARNRTPAADEER</sequence>
<evidence type="ECO:0000256" key="1">
    <source>
        <dbReference type="SAM" id="MobiDB-lite"/>
    </source>
</evidence>
<organism evidence="2 3">
    <name type="scientific">Cryobacterium psychrophilum</name>
    <dbReference type="NCBI Taxonomy" id="41988"/>
    <lineage>
        <taxon>Bacteria</taxon>
        <taxon>Bacillati</taxon>
        <taxon>Actinomycetota</taxon>
        <taxon>Actinomycetes</taxon>
        <taxon>Micrococcales</taxon>
        <taxon>Microbacteriaceae</taxon>
        <taxon>Cryobacterium</taxon>
    </lineage>
</organism>
<comment type="caution">
    <text evidence="2">The sequence shown here is derived from an EMBL/GenBank/DDBJ whole genome shotgun (WGS) entry which is preliminary data.</text>
</comment>
<dbReference type="RefSeq" id="WP_134171882.1">
    <property type="nucleotide sequence ID" value="NZ_SODI01000001.1"/>
</dbReference>
<dbReference type="EMBL" id="SOHQ01000012">
    <property type="protein sequence ID" value="TFD81054.1"/>
    <property type="molecule type" value="Genomic_DNA"/>
</dbReference>
<evidence type="ECO:0000313" key="3">
    <source>
        <dbReference type="Proteomes" id="UP000298218"/>
    </source>
</evidence>
<protein>
    <submittedName>
        <fullName evidence="2">Uncharacterized protein</fullName>
    </submittedName>
</protein>
<accession>A0A4Y8KQ73</accession>
<feature type="compositionally biased region" description="Basic and acidic residues" evidence="1">
    <location>
        <begin position="33"/>
        <end position="53"/>
    </location>
</feature>
<feature type="region of interest" description="Disordered" evidence="1">
    <location>
        <begin position="1"/>
        <end position="20"/>
    </location>
</feature>
<name>A0A4Y8KQ73_9MICO</name>
<feature type="region of interest" description="Disordered" evidence="1">
    <location>
        <begin position="26"/>
        <end position="53"/>
    </location>
</feature>
<reference evidence="2 3" key="1">
    <citation type="submission" date="2019-03" db="EMBL/GenBank/DDBJ databases">
        <title>Genomics of glacier-inhabiting Cryobacterium strains.</title>
        <authorList>
            <person name="Liu Q."/>
            <person name="Xin Y.-H."/>
        </authorList>
    </citation>
    <scope>NUCLEOTIDE SEQUENCE [LARGE SCALE GENOMIC DNA]</scope>
    <source>
        <strain evidence="2 3">CGMCC 1.4292</strain>
    </source>
</reference>
<evidence type="ECO:0000313" key="2">
    <source>
        <dbReference type="EMBL" id="TFD81054.1"/>
    </source>
</evidence>